<dbReference type="Proteomes" id="UP001172159">
    <property type="component" value="Unassembled WGS sequence"/>
</dbReference>
<keyword evidence="1" id="KW-0812">Transmembrane</keyword>
<sequence length="556" mass="61177">MATSLIWSSALNAVSLLCLLSGIYFAVQFHRKPLLTWDVPLHLSYQNIGTVGHSSSLARYDAEFWNHAVQLGGGLVAAITLVAFQHHRHQYSKWTAILGHSPKTSTNLKEGRFGLNFSKMGISTFLVCIALGAEVASTLLGMHTATWTTTSPIGAVSTAAITSELTRVPAVTPWDMGSVMLRSAFEHVVSQKGFGALEVTHRYLSRHLRDGEGVRIGRTVYPSIRTHGVGVAPALWERKGYRIPVDQGRVLVYEPVVAATNVTVQCSDSTEDWAWGYEVLEIPSQKEPDSSPTIVHRFHVAPKLDWNTRGASRTVTYLDGNKGINLETWLALEKIGTDSESANDMPTHQIFLFTNVGAINRAPKVTVIDCVYGGFDVIRQVTMASPLEPISIGDIMATKNALTMADLYPAAVAIDEALDRDGGAMVAGMAAGKMTSFEVWDLFRGRTLKLPDLIEHVLVDTTQAYFSLVRQWREEARFSSWPREIPAGHLTVKTRRIGWDGGTAGMGGLVVLGLLILLPLTALTRLSRGALRDYSRRRHFVERFELKDGVIKKKSE</sequence>
<keyword evidence="1" id="KW-0472">Membrane</keyword>
<name>A0AA40B2J9_9PEZI</name>
<reference evidence="2" key="1">
    <citation type="submission" date="2023-06" db="EMBL/GenBank/DDBJ databases">
        <title>Genome-scale phylogeny and comparative genomics of the fungal order Sordariales.</title>
        <authorList>
            <consortium name="Lawrence Berkeley National Laboratory"/>
            <person name="Hensen N."/>
            <person name="Bonometti L."/>
            <person name="Westerberg I."/>
            <person name="Brannstrom I.O."/>
            <person name="Guillou S."/>
            <person name="Cros-Aarteil S."/>
            <person name="Calhoun S."/>
            <person name="Haridas S."/>
            <person name="Kuo A."/>
            <person name="Mondo S."/>
            <person name="Pangilinan J."/>
            <person name="Riley R."/>
            <person name="Labutti K."/>
            <person name="Andreopoulos B."/>
            <person name="Lipzen A."/>
            <person name="Chen C."/>
            <person name="Yanf M."/>
            <person name="Daum C."/>
            <person name="Ng V."/>
            <person name="Clum A."/>
            <person name="Steindorff A."/>
            <person name="Ohm R."/>
            <person name="Martin F."/>
            <person name="Silar P."/>
            <person name="Natvig D."/>
            <person name="Lalanne C."/>
            <person name="Gautier V."/>
            <person name="Ament-Velasquez S.L."/>
            <person name="Kruys A."/>
            <person name="Hutchinson M.I."/>
            <person name="Powell A.J."/>
            <person name="Barry K."/>
            <person name="Miller A.N."/>
            <person name="Grigoriev I.V."/>
            <person name="Debuchy R."/>
            <person name="Gladieux P."/>
            <person name="Thoren M.H."/>
            <person name="Johannesson H."/>
        </authorList>
    </citation>
    <scope>NUCLEOTIDE SEQUENCE</scope>
    <source>
        <strain evidence="2">CBS 540.89</strain>
    </source>
</reference>
<feature type="transmembrane region" description="Helical" evidence="1">
    <location>
        <begin position="122"/>
        <end position="142"/>
    </location>
</feature>
<dbReference type="AlphaFoldDB" id="A0AA40B2J9"/>
<feature type="transmembrane region" description="Helical" evidence="1">
    <location>
        <begin position="6"/>
        <end position="27"/>
    </location>
</feature>
<proteinExistence type="predicted"/>
<evidence type="ECO:0000256" key="1">
    <source>
        <dbReference type="SAM" id="Phobius"/>
    </source>
</evidence>
<gene>
    <name evidence="2" type="ORF">B0T21DRAFT_371687</name>
</gene>
<evidence type="ECO:0000313" key="2">
    <source>
        <dbReference type="EMBL" id="KAK0726493.1"/>
    </source>
</evidence>
<comment type="caution">
    <text evidence="2">The sequence shown here is derived from an EMBL/GenBank/DDBJ whole genome shotgun (WGS) entry which is preliminary data.</text>
</comment>
<keyword evidence="3" id="KW-1185">Reference proteome</keyword>
<keyword evidence="1" id="KW-1133">Transmembrane helix</keyword>
<dbReference type="EMBL" id="JAUKTV010000010">
    <property type="protein sequence ID" value="KAK0726493.1"/>
    <property type="molecule type" value="Genomic_DNA"/>
</dbReference>
<feature type="transmembrane region" description="Helical" evidence="1">
    <location>
        <begin position="504"/>
        <end position="526"/>
    </location>
</feature>
<accession>A0AA40B2J9</accession>
<evidence type="ECO:0000313" key="3">
    <source>
        <dbReference type="Proteomes" id="UP001172159"/>
    </source>
</evidence>
<organism evidence="2 3">
    <name type="scientific">Apiosordaria backusii</name>
    <dbReference type="NCBI Taxonomy" id="314023"/>
    <lineage>
        <taxon>Eukaryota</taxon>
        <taxon>Fungi</taxon>
        <taxon>Dikarya</taxon>
        <taxon>Ascomycota</taxon>
        <taxon>Pezizomycotina</taxon>
        <taxon>Sordariomycetes</taxon>
        <taxon>Sordariomycetidae</taxon>
        <taxon>Sordariales</taxon>
        <taxon>Lasiosphaeriaceae</taxon>
        <taxon>Apiosordaria</taxon>
    </lineage>
</organism>
<protein>
    <submittedName>
        <fullName evidence="2">Uncharacterized protein</fullName>
    </submittedName>
</protein>